<name>A0ABP9NZG4_9BACT</name>
<dbReference type="EMBL" id="BAABIA010000002">
    <property type="protein sequence ID" value="GAA5135805.1"/>
    <property type="molecule type" value="Genomic_DNA"/>
</dbReference>
<sequence length="114" mass="12256">MNHVHLQKAPEAFPSSLASFVSRLITSLKQTWQGLEDPPVHVGSALDAPSHESLWKVTGTLTCQADFGRLTAESRHCIHAATQEAALAEATQRMLEAHPDFAISSLKAVKAAEG</sequence>
<gene>
    <name evidence="1" type="ORF">GCM10023213_09800</name>
</gene>
<evidence type="ECO:0000313" key="1">
    <source>
        <dbReference type="EMBL" id="GAA5135805.1"/>
    </source>
</evidence>
<accession>A0ABP9NZG4</accession>
<dbReference type="RefSeq" id="WP_345735251.1">
    <property type="nucleotide sequence ID" value="NZ_BAABIA010000002.1"/>
</dbReference>
<reference evidence="2" key="1">
    <citation type="journal article" date="2019" name="Int. J. Syst. Evol. Microbiol.">
        <title>The Global Catalogue of Microorganisms (GCM) 10K type strain sequencing project: providing services to taxonomists for standard genome sequencing and annotation.</title>
        <authorList>
            <consortium name="The Broad Institute Genomics Platform"/>
            <consortium name="The Broad Institute Genome Sequencing Center for Infectious Disease"/>
            <person name="Wu L."/>
            <person name="Ma J."/>
        </authorList>
    </citation>
    <scope>NUCLEOTIDE SEQUENCE [LARGE SCALE GENOMIC DNA]</scope>
    <source>
        <strain evidence="2">JCM 18053</strain>
    </source>
</reference>
<comment type="caution">
    <text evidence="1">The sequence shown here is derived from an EMBL/GenBank/DDBJ whole genome shotgun (WGS) entry which is preliminary data.</text>
</comment>
<keyword evidence="2" id="KW-1185">Reference proteome</keyword>
<organism evidence="1 2">
    <name type="scientific">Prosthecobacter algae</name>
    <dbReference type="NCBI Taxonomy" id="1144682"/>
    <lineage>
        <taxon>Bacteria</taxon>
        <taxon>Pseudomonadati</taxon>
        <taxon>Verrucomicrobiota</taxon>
        <taxon>Verrucomicrobiia</taxon>
        <taxon>Verrucomicrobiales</taxon>
        <taxon>Verrucomicrobiaceae</taxon>
        <taxon>Prosthecobacter</taxon>
    </lineage>
</organism>
<proteinExistence type="predicted"/>
<protein>
    <submittedName>
        <fullName evidence="1">Uncharacterized protein</fullName>
    </submittedName>
</protein>
<dbReference type="Proteomes" id="UP001499852">
    <property type="component" value="Unassembled WGS sequence"/>
</dbReference>
<evidence type="ECO:0000313" key="2">
    <source>
        <dbReference type="Proteomes" id="UP001499852"/>
    </source>
</evidence>